<sequence>MGGLCCAPTEKDATAIAVYGMNCCSTKAKMACDEARTNKGWGKDTEVRAVFEKTWMKEACGIIDKECQKECKCLGGGTPHQKHCQTTLEQDGWSDRANGFLEPKGFRVRPKTYTTYNQYGAPTYHFQLIIYSVHEPLLEEREGAAVIPSPN</sequence>
<proteinExistence type="predicted"/>
<dbReference type="EMBL" id="CDMZ01002028">
    <property type="protein sequence ID" value="CEM40396.1"/>
    <property type="molecule type" value="Genomic_DNA"/>
</dbReference>
<dbReference type="VEuPathDB" id="CryptoDB:Cvel_5925"/>
<accession>A0A0G4H913</accession>
<reference evidence="1" key="1">
    <citation type="submission" date="2014-11" db="EMBL/GenBank/DDBJ databases">
        <authorList>
            <person name="Otto D Thomas"/>
            <person name="Naeem Raeece"/>
        </authorList>
    </citation>
    <scope>NUCLEOTIDE SEQUENCE</scope>
</reference>
<name>A0A0G4H913_9ALVE</name>
<protein>
    <submittedName>
        <fullName evidence="1">Uncharacterized protein</fullName>
    </submittedName>
</protein>
<gene>
    <name evidence="1" type="ORF">Cvel_5925</name>
</gene>
<evidence type="ECO:0000313" key="1">
    <source>
        <dbReference type="EMBL" id="CEM40396.1"/>
    </source>
</evidence>
<organism evidence="1">
    <name type="scientific">Chromera velia CCMP2878</name>
    <dbReference type="NCBI Taxonomy" id="1169474"/>
    <lineage>
        <taxon>Eukaryota</taxon>
        <taxon>Sar</taxon>
        <taxon>Alveolata</taxon>
        <taxon>Colpodellida</taxon>
        <taxon>Chromeraceae</taxon>
        <taxon>Chromera</taxon>
    </lineage>
</organism>
<dbReference type="AlphaFoldDB" id="A0A0G4H913"/>